<dbReference type="RefSeq" id="WP_106090129.1">
    <property type="nucleotide sequence ID" value="NZ_PVNL01000058.1"/>
</dbReference>
<comment type="caution">
    <text evidence="2">The sequence shown here is derived from an EMBL/GenBank/DDBJ whole genome shotgun (WGS) entry which is preliminary data.</text>
</comment>
<evidence type="ECO:0000256" key="1">
    <source>
        <dbReference type="SAM" id="Phobius"/>
    </source>
</evidence>
<reference evidence="2 3" key="1">
    <citation type="submission" date="2018-03" db="EMBL/GenBank/DDBJ databases">
        <title>Draft Genome Sequences of the Obligatory Marine Myxobacteria Enhygromyxa salina SWB007.</title>
        <authorList>
            <person name="Poehlein A."/>
            <person name="Moghaddam J.A."/>
            <person name="Harms H."/>
            <person name="Alanjari M."/>
            <person name="Koenig G.M."/>
            <person name="Daniel R."/>
            <person name="Schaeberle T.F."/>
        </authorList>
    </citation>
    <scope>NUCLEOTIDE SEQUENCE [LARGE SCALE GENOMIC DNA]</scope>
    <source>
        <strain evidence="2 3">SWB007</strain>
    </source>
</reference>
<feature type="transmembrane region" description="Helical" evidence="1">
    <location>
        <begin position="240"/>
        <end position="261"/>
    </location>
</feature>
<feature type="transmembrane region" description="Helical" evidence="1">
    <location>
        <begin position="369"/>
        <end position="387"/>
    </location>
</feature>
<dbReference type="AlphaFoldDB" id="A0A2S9YPU7"/>
<dbReference type="OrthoDB" id="316175at2"/>
<dbReference type="EMBL" id="PVNL01000058">
    <property type="protein sequence ID" value="PRQ07113.1"/>
    <property type="molecule type" value="Genomic_DNA"/>
</dbReference>
<keyword evidence="1" id="KW-1133">Transmembrane helix</keyword>
<accession>A0A2S9YPU7</accession>
<evidence type="ECO:0008006" key="4">
    <source>
        <dbReference type="Google" id="ProtNLM"/>
    </source>
</evidence>
<feature type="transmembrane region" description="Helical" evidence="1">
    <location>
        <begin position="312"/>
        <end position="331"/>
    </location>
</feature>
<feature type="transmembrane region" description="Helical" evidence="1">
    <location>
        <begin position="489"/>
        <end position="508"/>
    </location>
</feature>
<protein>
    <recommendedName>
        <fullName evidence="4">Glycosyltransferase RgtA/B/C/D-like domain-containing protein</fullName>
    </recommendedName>
</protein>
<proteinExistence type="predicted"/>
<dbReference type="Proteomes" id="UP000238823">
    <property type="component" value="Unassembled WGS sequence"/>
</dbReference>
<evidence type="ECO:0000313" key="3">
    <source>
        <dbReference type="Proteomes" id="UP000238823"/>
    </source>
</evidence>
<keyword evidence="1" id="KW-0472">Membrane</keyword>
<feature type="transmembrane region" description="Helical" evidence="1">
    <location>
        <begin position="454"/>
        <end position="477"/>
    </location>
</feature>
<gene>
    <name evidence="2" type="ORF">ENSA7_31280</name>
</gene>
<feature type="transmembrane region" description="Helical" evidence="1">
    <location>
        <begin position="115"/>
        <end position="134"/>
    </location>
</feature>
<evidence type="ECO:0000313" key="2">
    <source>
        <dbReference type="EMBL" id="PRQ07113.1"/>
    </source>
</evidence>
<sequence>MTLSPSPVAAPRWQLAVLLGAVALVLLAAFPYFEQVRNANELPRLLQAMSLVEQGEWAIDGPSQRGIPTGPDVARSPVDDRLYPNKPPGASVVGALAYVIARVGAEPPTLREFTWWARLLAGVVPVLIIAALAWLRLRRDYSGSVSAAAILLFVFGTPMFVYARLFYGHALAACLLYAGVLAIERGIARARVGVVGWGAALASLAITVEYGAAFAGLPIALMFVWPILRDRRVRADRRSHTTLAAIALGCALVPVIALSIYQRAAFGSAWVTGYHHAADPGFAQLHGQGLLGLGAPRWSNVVTHVLSPNTGLLVWSPLVVIACIGLGQLAWRAGPSRREARLQVGIFAAVVLVGLGLSFEGGWRVGPRYLVVALPMLLLGIAEYIAWALELGSARRRALAIGSLGAAASWSLLANSLAATLWPHLDPTNIAEPFGAVLVPLWREGLGPYGIPTWFRGGLSFTLALPIGAGLGALAWALIRGREQLRASLLLSFALGASLGALVPTLAIPRAVEAHPKTARNLKYIEKVYEPRVHAGKRTPGRSKDLANPI</sequence>
<feature type="transmembrane region" description="Helical" evidence="1">
    <location>
        <begin position="343"/>
        <end position="363"/>
    </location>
</feature>
<keyword evidence="1" id="KW-0812">Transmembrane</keyword>
<name>A0A2S9YPU7_9BACT</name>
<feature type="transmembrane region" description="Helical" evidence="1">
    <location>
        <begin position="141"/>
        <end position="160"/>
    </location>
</feature>
<feature type="transmembrane region" description="Helical" evidence="1">
    <location>
        <begin position="212"/>
        <end position="228"/>
    </location>
</feature>
<feature type="transmembrane region" description="Helical" evidence="1">
    <location>
        <begin position="399"/>
        <end position="422"/>
    </location>
</feature>
<feature type="transmembrane region" description="Helical" evidence="1">
    <location>
        <begin position="12"/>
        <end position="33"/>
    </location>
</feature>
<organism evidence="2 3">
    <name type="scientific">Enhygromyxa salina</name>
    <dbReference type="NCBI Taxonomy" id="215803"/>
    <lineage>
        <taxon>Bacteria</taxon>
        <taxon>Pseudomonadati</taxon>
        <taxon>Myxococcota</taxon>
        <taxon>Polyangia</taxon>
        <taxon>Nannocystales</taxon>
        <taxon>Nannocystaceae</taxon>
        <taxon>Enhygromyxa</taxon>
    </lineage>
</organism>